<organism evidence="2 3">
    <name type="scientific">Heterodera schachtii</name>
    <name type="common">Sugarbeet cyst nematode worm</name>
    <name type="synonym">Tylenchus schachtii</name>
    <dbReference type="NCBI Taxonomy" id="97005"/>
    <lineage>
        <taxon>Eukaryota</taxon>
        <taxon>Metazoa</taxon>
        <taxon>Ecdysozoa</taxon>
        <taxon>Nematoda</taxon>
        <taxon>Chromadorea</taxon>
        <taxon>Rhabditida</taxon>
        <taxon>Tylenchina</taxon>
        <taxon>Tylenchomorpha</taxon>
        <taxon>Tylenchoidea</taxon>
        <taxon>Heteroderidae</taxon>
        <taxon>Heteroderinae</taxon>
        <taxon>Heterodera</taxon>
    </lineage>
</organism>
<evidence type="ECO:0000256" key="1">
    <source>
        <dbReference type="SAM" id="MobiDB-lite"/>
    </source>
</evidence>
<sequence>MGQINLRDDVWLDTLAWINRGEVGMKFALVNARFNTLVDRHFEQRKWCFGEFHICERLTEESGAEIMTSIDGSDFSTFPLPTTPLPDSVVGFRSISIWYINEEVINFLCTIRRLLAEDIALEFSTHFTEYRSWKVMARHIWPLLRDGISTLFLKKCDLAMLRKHVSPTVLFDCAGLQRIHTQMLPECSSADGAVDGENADVDPTCRELYTWVHTPREEGHGPVSLKLNKSKEGKWDDFVINLFKSFTTAAFPVKYIVVSMLPFSFKESAQMENHQTQERLSMSSRVYKVKNGGGALKTKVAVVRFPMDFDDEQFEAWRRIAKIMDDVPAKIAMCHCIRIESQIVAKRSVNGDVRGKKAAFVTHFVSNWEANGRETFQSNEKSEGKSGERAENGHHLEQKAIAVGNERTAEKTTEKGDEKVGRRSKRRRGRAVRCSWSAGT</sequence>
<evidence type="ECO:0000313" key="2">
    <source>
        <dbReference type="EMBL" id="KAL3091145.1"/>
    </source>
</evidence>
<feature type="compositionally biased region" description="Basic and acidic residues" evidence="1">
    <location>
        <begin position="380"/>
        <end position="398"/>
    </location>
</feature>
<comment type="caution">
    <text evidence="2">The sequence shown here is derived from an EMBL/GenBank/DDBJ whole genome shotgun (WGS) entry which is preliminary data.</text>
</comment>
<dbReference type="AlphaFoldDB" id="A0ABD2JKJ0"/>
<feature type="compositionally biased region" description="Basic residues" evidence="1">
    <location>
        <begin position="422"/>
        <end position="431"/>
    </location>
</feature>
<proteinExistence type="predicted"/>
<keyword evidence="3" id="KW-1185">Reference proteome</keyword>
<dbReference type="Proteomes" id="UP001620645">
    <property type="component" value="Unassembled WGS sequence"/>
</dbReference>
<feature type="region of interest" description="Disordered" evidence="1">
    <location>
        <begin position="372"/>
        <end position="440"/>
    </location>
</feature>
<name>A0ABD2JKJ0_HETSC</name>
<accession>A0ABD2JKJ0</accession>
<dbReference type="EMBL" id="JBICCN010000135">
    <property type="protein sequence ID" value="KAL3091145.1"/>
    <property type="molecule type" value="Genomic_DNA"/>
</dbReference>
<reference evidence="2 3" key="1">
    <citation type="submission" date="2024-10" db="EMBL/GenBank/DDBJ databases">
        <authorList>
            <person name="Kim D."/>
        </authorList>
    </citation>
    <scope>NUCLEOTIDE SEQUENCE [LARGE SCALE GENOMIC DNA]</scope>
    <source>
        <strain evidence="2">Taebaek</strain>
    </source>
</reference>
<gene>
    <name evidence="2" type="ORF">niasHS_004264</name>
</gene>
<feature type="compositionally biased region" description="Basic and acidic residues" evidence="1">
    <location>
        <begin position="407"/>
        <end position="421"/>
    </location>
</feature>
<evidence type="ECO:0000313" key="3">
    <source>
        <dbReference type="Proteomes" id="UP001620645"/>
    </source>
</evidence>
<protein>
    <submittedName>
        <fullName evidence="2">Uncharacterized protein</fullName>
    </submittedName>
</protein>